<organism evidence="1 2">
    <name type="scientific">Dendrolimus kikuchii</name>
    <dbReference type="NCBI Taxonomy" id="765133"/>
    <lineage>
        <taxon>Eukaryota</taxon>
        <taxon>Metazoa</taxon>
        <taxon>Ecdysozoa</taxon>
        <taxon>Arthropoda</taxon>
        <taxon>Hexapoda</taxon>
        <taxon>Insecta</taxon>
        <taxon>Pterygota</taxon>
        <taxon>Neoptera</taxon>
        <taxon>Endopterygota</taxon>
        <taxon>Lepidoptera</taxon>
        <taxon>Glossata</taxon>
        <taxon>Ditrysia</taxon>
        <taxon>Bombycoidea</taxon>
        <taxon>Lasiocampidae</taxon>
        <taxon>Dendrolimus</taxon>
    </lineage>
</organism>
<reference evidence="1 2" key="1">
    <citation type="journal article" date="2021" name="Front. Genet.">
        <title>Chromosome-Level Genome Assembly Reveals Significant Gene Expansion in the Toll and IMD Signaling Pathways of Dendrolimus kikuchii.</title>
        <authorList>
            <person name="Zhou J."/>
            <person name="Wu P."/>
            <person name="Xiong Z."/>
            <person name="Liu N."/>
            <person name="Zhao N."/>
            <person name="Ji M."/>
            <person name="Qiu Y."/>
            <person name="Yang B."/>
        </authorList>
    </citation>
    <scope>NUCLEOTIDE SEQUENCE [LARGE SCALE GENOMIC DNA]</scope>
    <source>
        <strain evidence="1">Ann1</strain>
    </source>
</reference>
<dbReference type="Proteomes" id="UP000824533">
    <property type="component" value="Linkage Group LG09"/>
</dbReference>
<comment type="caution">
    <text evidence="1">The sequence shown here is derived from an EMBL/GenBank/DDBJ whole genome shotgun (WGS) entry which is preliminary data.</text>
</comment>
<dbReference type="EMBL" id="CM034395">
    <property type="protein sequence ID" value="KAJ0178681.1"/>
    <property type="molecule type" value="Genomic_DNA"/>
</dbReference>
<protein>
    <submittedName>
        <fullName evidence="1">Uncharacterized protein</fullName>
    </submittedName>
</protein>
<proteinExistence type="predicted"/>
<evidence type="ECO:0000313" key="2">
    <source>
        <dbReference type="Proteomes" id="UP000824533"/>
    </source>
</evidence>
<evidence type="ECO:0000313" key="1">
    <source>
        <dbReference type="EMBL" id="KAJ0178681.1"/>
    </source>
</evidence>
<keyword evidence="2" id="KW-1185">Reference proteome</keyword>
<accession>A0ACC1D3Y8</accession>
<sequence length="97" mass="10921">MVLYESESGIESLDVKHVTYHFISSPIERIRSICSLTSVVHIIPVSMWNTICTNIDTNISLLTSILVTSICKHKPYGLKFFTLNAIEVLVPNRTTLL</sequence>
<gene>
    <name evidence="1" type="ORF">K1T71_005456</name>
</gene>
<name>A0ACC1D3Y8_9NEOP</name>